<accession>A0A7S3BTB9</accession>
<dbReference type="AlphaFoldDB" id="A0A7S3BTB9"/>
<dbReference type="EMBL" id="HBHX01064167">
    <property type="protein sequence ID" value="CAE0144781.1"/>
    <property type="molecule type" value="Transcribed_RNA"/>
</dbReference>
<organism evidence="2">
    <name type="scientific">Haptolina ericina</name>
    <dbReference type="NCBI Taxonomy" id="156174"/>
    <lineage>
        <taxon>Eukaryota</taxon>
        <taxon>Haptista</taxon>
        <taxon>Haptophyta</taxon>
        <taxon>Prymnesiophyceae</taxon>
        <taxon>Prymnesiales</taxon>
        <taxon>Prymnesiaceae</taxon>
        <taxon>Haptolina</taxon>
    </lineage>
</organism>
<gene>
    <name evidence="2" type="ORF">HERI1096_LOCUS35506</name>
</gene>
<proteinExistence type="predicted"/>
<feature type="compositionally biased region" description="Low complexity" evidence="1">
    <location>
        <begin position="46"/>
        <end position="62"/>
    </location>
</feature>
<sequence>MPRSKGVTMPKAKKSKVDGGGPSRSAGGRPRKRPAEPPPEEPQPEAPDGAAGASSAPLLAEPPDADPAPLEMPPPAPEPQAWEPTPTAPPFGGSWRYRTPLSNDTVPSAIVRPRCLSRKQVDQKMELKSKYHYNNGICNCQDAGLPSSGRDEDHSMFCPPTSAMLMRWAAAMGECTRLSQRRIPP</sequence>
<evidence type="ECO:0000256" key="1">
    <source>
        <dbReference type="SAM" id="MobiDB-lite"/>
    </source>
</evidence>
<evidence type="ECO:0000313" key="2">
    <source>
        <dbReference type="EMBL" id="CAE0144781.1"/>
    </source>
</evidence>
<feature type="region of interest" description="Disordered" evidence="1">
    <location>
        <begin position="1"/>
        <end position="104"/>
    </location>
</feature>
<reference evidence="2" key="1">
    <citation type="submission" date="2021-01" db="EMBL/GenBank/DDBJ databases">
        <authorList>
            <person name="Corre E."/>
            <person name="Pelletier E."/>
            <person name="Niang G."/>
            <person name="Scheremetjew M."/>
            <person name="Finn R."/>
            <person name="Kale V."/>
            <person name="Holt S."/>
            <person name="Cochrane G."/>
            <person name="Meng A."/>
            <person name="Brown T."/>
            <person name="Cohen L."/>
        </authorList>
    </citation>
    <scope>NUCLEOTIDE SEQUENCE</scope>
    <source>
        <strain evidence="2">CCMP281</strain>
    </source>
</reference>
<name>A0A7S3BTB9_9EUKA</name>
<protein>
    <submittedName>
        <fullName evidence="2">Uncharacterized protein</fullName>
    </submittedName>
</protein>